<dbReference type="OrthoDB" id="29226at10239"/>
<organism evidence="1 2">
    <name type="scientific">Edwardsiella phage PEi20</name>
    <dbReference type="NCBI Taxonomy" id="1608310"/>
    <lineage>
        <taxon>Viruses</taxon>
        <taxon>Duplodnaviria</taxon>
        <taxon>Heunggongvirae</taxon>
        <taxon>Uroviricota</taxon>
        <taxon>Caudoviricetes</taxon>
        <taxon>Pantevenvirales</taxon>
        <taxon>Straboviridae</taxon>
        <taxon>Tevenvirinae</taxon>
        <taxon>Kanagawavirus</taxon>
        <taxon>Kanagawavirus pei20</taxon>
    </lineage>
</organism>
<evidence type="ECO:0000313" key="1">
    <source>
        <dbReference type="EMBL" id="BAQ22944.1"/>
    </source>
</evidence>
<dbReference type="EMBL" id="AP014714">
    <property type="protein sequence ID" value="BAQ22944.1"/>
    <property type="molecule type" value="Genomic_DNA"/>
</dbReference>
<sequence length="45" mass="5476">MTIKRIYHCYECGKPIENIFSPEVFSWDDLNYFHIKCSEAFKKDE</sequence>
<dbReference type="RefSeq" id="YP_009190452.1">
    <property type="nucleotide sequence ID" value="NC_028683.1"/>
</dbReference>
<reference evidence="1 2" key="1">
    <citation type="submission" date="2015-02" db="EMBL/GenBank/DDBJ databases">
        <title>Complete genome sequences of Edwardsiella bacteriophages, PEi20 and PEi26.</title>
        <authorList>
            <person name="Yasuike M."/>
            <person name="Nishiki I."/>
            <person name="Iwasaki Y."/>
            <person name="Nakamura Y."/>
            <person name="Fujiwara A."/>
            <person name="Hassan E.S."/>
            <person name="Mahmoud M.M."/>
            <person name="Kawato Y."/>
            <person name="Nagai S."/>
            <person name="Kobayashi T."/>
            <person name="Ototake M."/>
            <person name="Nakai T."/>
        </authorList>
    </citation>
    <scope>NUCLEOTIDE SEQUENCE [LARGE SCALE GENOMIC DNA]</scope>
</reference>
<accession>A0A0B6VRB7</accession>
<name>A0A0B6VRB7_9CAUD</name>
<proteinExistence type="predicted"/>
<dbReference type="GeneID" id="26519285"/>
<protein>
    <submittedName>
        <fullName evidence="1">Uncharacterized protein</fullName>
    </submittedName>
</protein>
<keyword evidence="2" id="KW-1185">Reference proteome</keyword>
<evidence type="ECO:0000313" key="2">
    <source>
        <dbReference type="Proteomes" id="UP000204657"/>
    </source>
</evidence>
<dbReference type="Proteomes" id="UP000204657">
    <property type="component" value="Segment"/>
</dbReference>
<dbReference type="KEGG" id="vg:26519285"/>